<gene>
    <name evidence="6" type="primary">yusT_1</name>
    <name evidence="6" type="ORF">CSC2_04350</name>
</gene>
<dbReference type="PANTHER" id="PTHR30126">
    <property type="entry name" value="HTH-TYPE TRANSCRIPTIONAL REGULATOR"/>
    <property type="match status" value="1"/>
</dbReference>
<dbReference type="Pfam" id="PF00126">
    <property type="entry name" value="HTH_1"/>
    <property type="match status" value="1"/>
</dbReference>
<evidence type="ECO:0000313" key="7">
    <source>
        <dbReference type="Proteomes" id="UP000663802"/>
    </source>
</evidence>
<dbReference type="InterPro" id="IPR000847">
    <property type="entry name" value="LysR_HTH_N"/>
</dbReference>
<dbReference type="EMBL" id="BMBA01000001">
    <property type="protein sequence ID" value="GFZ29909.1"/>
    <property type="molecule type" value="Genomic_DNA"/>
</dbReference>
<evidence type="ECO:0000259" key="5">
    <source>
        <dbReference type="PROSITE" id="PS50931"/>
    </source>
</evidence>
<dbReference type="PANTHER" id="PTHR30126:SF40">
    <property type="entry name" value="HTH-TYPE TRANSCRIPTIONAL REGULATOR GLTR"/>
    <property type="match status" value="1"/>
</dbReference>
<feature type="domain" description="HTH lysR-type" evidence="5">
    <location>
        <begin position="1"/>
        <end position="58"/>
    </location>
</feature>
<sequence length="287" mass="32437">MEINDLRIFQMVANEKSISKAAFKLGYAQSNITMRIKVLENELNTSLFVRNNKGTLLTLDGEKLLRYADKILNLVDEATEDFKKPNNLNTKLTIGATQTISSFLIPNLFYLFHKKNPTVALSLKTERQEVLLDMLTKGDIEGIFIYDNCVIKQVKEIVNFTEEIVLISASAIDDIKNIRTPIIVNTDNFCPYHKLLIKWFVHNHAKPSSIIAFDTLEAILRGVSSGLGVSLLPQSSLPDTHNFHVYNLEEGFDKVNIKFIVDSNKKSSDALKDFISISFEHVAINKT</sequence>
<dbReference type="SUPFAM" id="SSF53850">
    <property type="entry name" value="Periplasmic binding protein-like II"/>
    <property type="match status" value="1"/>
</dbReference>
<accession>A0ABQ1E5A2</accession>
<dbReference type="InterPro" id="IPR005119">
    <property type="entry name" value="LysR_subst-bd"/>
</dbReference>
<name>A0ABQ1E5A2_9CLOT</name>
<dbReference type="InterPro" id="IPR036388">
    <property type="entry name" value="WH-like_DNA-bd_sf"/>
</dbReference>
<keyword evidence="3" id="KW-0238">DNA-binding</keyword>
<keyword evidence="7" id="KW-1185">Reference proteome</keyword>
<evidence type="ECO:0000256" key="1">
    <source>
        <dbReference type="ARBA" id="ARBA00009437"/>
    </source>
</evidence>
<dbReference type="RefSeq" id="WP_206867910.1">
    <property type="nucleotide sequence ID" value="NZ_BMBA01000001.1"/>
</dbReference>
<evidence type="ECO:0000256" key="2">
    <source>
        <dbReference type="ARBA" id="ARBA00023015"/>
    </source>
</evidence>
<dbReference type="Gene3D" id="1.10.10.10">
    <property type="entry name" value="Winged helix-like DNA-binding domain superfamily/Winged helix DNA-binding domain"/>
    <property type="match status" value="1"/>
</dbReference>
<dbReference type="Gene3D" id="3.40.190.290">
    <property type="match status" value="1"/>
</dbReference>
<evidence type="ECO:0000256" key="4">
    <source>
        <dbReference type="ARBA" id="ARBA00023163"/>
    </source>
</evidence>
<organism evidence="6 7">
    <name type="scientific">Clostridium zeae</name>
    <dbReference type="NCBI Taxonomy" id="2759022"/>
    <lineage>
        <taxon>Bacteria</taxon>
        <taxon>Bacillati</taxon>
        <taxon>Bacillota</taxon>
        <taxon>Clostridia</taxon>
        <taxon>Eubacteriales</taxon>
        <taxon>Clostridiaceae</taxon>
        <taxon>Clostridium</taxon>
    </lineage>
</organism>
<dbReference type="Proteomes" id="UP000663802">
    <property type="component" value="Unassembled WGS sequence"/>
</dbReference>
<dbReference type="PROSITE" id="PS50931">
    <property type="entry name" value="HTH_LYSR"/>
    <property type="match status" value="1"/>
</dbReference>
<evidence type="ECO:0000256" key="3">
    <source>
        <dbReference type="ARBA" id="ARBA00023125"/>
    </source>
</evidence>
<proteinExistence type="inferred from homology"/>
<comment type="caution">
    <text evidence="6">The sequence shown here is derived from an EMBL/GenBank/DDBJ whole genome shotgun (WGS) entry which is preliminary data.</text>
</comment>
<evidence type="ECO:0000313" key="6">
    <source>
        <dbReference type="EMBL" id="GFZ29909.1"/>
    </source>
</evidence>
<dbReference type="InterPro" id="IPR036390">
    <property type="entry name" value="WH_DNA-bd_sf"/>
</dbReference>
<keyword evidence="4" id="KW-0804">Transcription</keyword>
<dbReference type="SUPFAM" id="SSF46785">
    <property type="entry name" value="Winged helix' DNA-binding domain"/>
    <property type="match status" value="1"/>
</dbReference>
<dbReference type="Pfam" id="PF03466">
    <property type="entry name" value="LysR_substrate"/>
    <property type="match status" value="1"/>
</dbReference>
<protein>
    <submittedName>
        <fullName evidence="6">HTH-type transcriptional regulator YusT</fullName>
    </submittedName>
</protein>
<comment type="similarity">
    <text evidence="1">Belongs to the LysR transcriptional regulatory family.</text>
</comment>
<keyword evidence="2" id="KW-0805">Transcription regulation</keyword>
<reference evidence="6 7" key="1">
    <citation type="journal article" date="2021" name="Int. J. Syst. Evol. Microbiol.">
        <title>Clostridium zeae sp. nov., isolated from corn silage.</title>
        <authorList>
            <person name="Kobayashi H."/>
            <person name="Tanizawa Y."/>
            <person name="Yagura M."/>
            <person name="Sakamoto M."/>
            <person name="Ohkuma M."/>
            <person name="Tohno M."/>
        </authorList>
    </citation>
    <scope>NUCLEOTIDE SEQUENCE [LARGE SCALE GENOMIC DNA]</scope>
    <source>
        <strain evidence="6 7">CSC2</strain>
    </source>
</reference>